<evidence type="ECO:0000313" key="2">
    <source>
        <dbReference type="Proteomes" id="UP000001072"/>
    </source>
</evidence>
<dbReference type="Pfam" id="PF10294">
    <property type="entry name" value="Methyltransf_16"/>
    <property type="match status" value="1"/>
</dbReference>
<dbReference type="GO" id="GO:0008757">
    <property type="term" value="F:S-adenosylmethionine-dependent methyltransferase activity"/>
    <property type="evidence" value="ECO:0007669"/>
    <property type="project" value="UniProtKB-ARBA"/>
</dbReference>
<evidence type="ECO:0008006" key="3">
    <source>
        <dbReference type="Google" id="ProtNLM"/>
    </source>
</evidence>
<dbReference type="GeneID" id="18922616"/>
<dbReference type="KEGG" id="mlr:MELLADRAFT_105471"/>
<dbReference type="GO" id="GO:0005737">
    <property type="term" value="C:cytoplasm"/>
    <property type="evidence" value="ECO:0007669"/>
    <property type="project" value="TreeGrafter"/>
</dbReference>
<sequence>MEVCNADGGQGEGTHYCAHSGAIWTHDISVCLANHLISNPDVLSHQKVVLELGSGTGLVGIVAHQLSVGATVYLTDVDLLVLERLNRNVELNKPSTGNSLLVRTLDWDAPTEWRNEKPNLILAADVRPNEIDRVACRDCPATKDMGAIPLMLQSVISNALSTLSDKD</sequence>
<dbReference type="AlphaFoldDB" id="F4RI84"/>
<protein>
    <recommendedName>
        <fullName evidence="3">Methyltransferase small domain-containing protein</fullName>
    </recommendedName>
</protein>
<accession>F4RI84</accession>
<proteinExistence type="predicted"/>
<dbReference type="InterPro" id="IPR019410">
    <property type="entry name" value="Methyltransf_16"/>
</dbReference>
<reference evidence="2" key="1">
    <citation type="journal article" date="2011" name="Proc. Natl. Acad. Sci. U.S.A.">
        <title>Obligate biotrophy features unraveled by the genomic analysis of rust fungi.</title>
        <authorList>
            <person name="Duplessis S."/>
            <person name="Cuomo C.A."/>
            <person name="Lin Y.-C."/>
            <person name="Aerts A."/>
            <person name="Tisserant E."/>
            <person name="Veneault-Fourrey C."/>
            <person name="Joly D.L."/>
            <person name="Hacquard S."/>
            <person name="Amselem J."/>
            <person name="Cantarel B.L."/>
            <person name="Chiu R."/>
            <person name="Coutinho P.M."/>
            <person name="Feau N."/>
            <person name="Field M."/>
            <person name="Frey P."/>
            <person name="Gelhaye E."/>
            <person name="Goldberg J."/>
            <person name="Grabherr M.G."/>
            <person name="Kodira C.D."/>
            <person name="Kohler A."/>
            <person name="Kuees U."/>
            <person name="Lindquist E.A."/>
            <person name="Lucas S.M."/>
            <person name="Mago R."/>
            <person name="Mauceli E."/>
            <person name="Morin E."/>
            <person name="Murat C."/>
            <person name="Pangilinan J.L."/>
            <person name="Park R."/>
            <person name="Pearson M."/>
            <person name="Quesneville H."/>
            <person name="Rouhier N."/>
            <person name="Sakthikumar S."/>
            <person name="Salamov A.A."/>
            <person name="Schmutz J."/>
            <person name="Selles B."/>
            <person name="Shapiro H."/>
            <person name="Tanguay P."/>
            <person name="Tuskan G.A."/>
            <person name="Henrissat B."/>
            <person name="Van de Peer Y."/>
            <person name="Rouze P."/>
            <person name="Ellis J.G."/>
            <person name="Dodds P.N."/>
            <person name="Schein J.E."/>
            <person name="Zhong S."/>
            <person name="Hamelin R.C."/>
            <person name="Grigoriev I.V."/>
            <person name="Szabo L.J."/>
            <person name="Martin F."/>
        </authorList>
    </citation>
    <scope>NUCLEOTIDE SEQUENCE [LARGE SCALE GENOMIC DNA]</scope>
    <source>
        <strain evidence="2">98AG31 / pathotype 3-4-7</strain>
    </source>
</reference>
<keyword evidence="2" id="KW-1185">Reference proteome</keyword>
<dbReference type="SUPFAM" id="SSF53335">
    <property type="entry name" value="S-adenosyl-L-methionine-dependent methyltransferases"/>
    <property type="match status" value="1"/>
</dbReference>
<dbReference type="Proteomes" id="UP000001072">
    <property type="component" value="Unassembled WGS sequence"/>
</dbReference>
<dbReference type="CDD" id="cd02440">
    <property type="entry name" value="AdoMet_MTases"/>
    <property type="match status" value="1"/>
</dbReference>
<gene>
    <name evidence="1" type="ORF">MELLADRAFT_105471</name>
</gene>
<dbReference type="EMBL" id="GL883102">
    <property type="protein sequence ID" value="EGG08009.1"/>
    <property type="molecule type" value="Genomic_DNA"/>
</dbReference>
<dbReference type="PANTHER" id="PTHR14614:SF130">
    <property type="entry name" value="PROTEIN-LYSINE N-METHYLTRANSFERASE EEF2KMT"/>
    <property type="match status" value="1"/>
</dbReference>
<dbReference type="Gene3D" id="3.40.50.150">
    <property type="entry name" value="Vaccinia Virus protein VP39"/>
    <property type="match status" value="1"/>
</dbReference>
<evidence type="ECO:0000313" key="1">
    <source>
        <dbReference type="EMBL" id="EGG08009.1"/>
    </source>
</evidence>
<dbReference type="OrthoDB" id="194386at2759"/>
<dbReference type="STRING" id="747676.F4RI84"/>
<dbReference type="InterPro" id="IPR029063">
    <property type="entry name" value="SAM-dependent_MTases_sf"/>
</dbReference>
<dbReference type="PANTHER" id="PTHR14614">
    <property type="entry name" value="HEPATOCELLULAR CARCINOMA-ASSOCIATED ANTIGEN"/>
    <property type="match status" value="1"/>
</dbReference>
<dbReference type="RefSeq" id="XP_007408774.1">
    <property type="nucleotide sequence ID" value="XM_007408712.1"/>
</dbReference>
<organism evidence="2">
    <name type="scientific">Melampsora larici-populina (strain 98AG31 / pathotype 3-4-7)</name>
    <name type="common">Poplar leaf rust fungus</name>
    <dbReference type="NCBI Taxonomy" id="747676"/>
    <lineage>
        <taxon>Eukaryota</taxon>
        <taxon>Fungi</taxon>
        <taxon>Dikarya</taxon>
        <taxon>Basidiomycota</taxon>
        <taxon>Pucciniomycotina</taxon>
        <taxon>Pucciniomycetes</taxon>
        <taxon>Pucciniales</taxon>
        <taxon>Melampsoraceae</taxon>
        <taxon>Melampsora</taxon>
    </lineage>
</organism>
<dbReference type="HOGENOM" id="CLU_1594922_0_0_1"/>
<dbReference type="InParanoid" id="F4RI84"/>
<dbReference type="eggNOG" id="KOG2497">
    <property type="taxonomic scope" value="Eukaryota"/>
</dbReference>
<name>F4RI84_MELLP</name>
<dbReference type="VEuPathDB" id="FungiDB:MELLADRAFT_105471"/>